<organism evidence="2 3">
    <name type="scientific">Goodea atripinnis</name>
    <dbReference type="NCBI Taxonomy" id="208336"/>
    <lineage>
        <taxon>Eukaryota</taxon>
        <taxon>Metazoa</taxon>
        <taxon>Chordata</taxon>
        <taxon>Craniata</taxon>
        <taxon>Vertebrata</taxon>
        <taxon>Euteleostomi</taxon>
        <taxon>Actinopterygii</taxon>
        <taxon>Neopterygii</taxon>
        <taxon>Teleostei</taxon>
        <taxon>Neoteleostei</taxon>
        <taxon>Acanthomorphata</taxon>
        <taxon>Ovalentaria</taxon>
        <taxon>Atherinomorphae</taxon>
        <taxon>Cyprinodontiformes</taxon>
        <taxon>Goodeidae</taxon>
        <taxon>Goodea</taxon>
    </lineage>
</organism>
<protein>
    <submittedName>
        <fullName evidence="2">Uncharacterized protein</fullName>
    </submittedName>
</protein>
<comment type="caution">
    <text evidence="2">The sequence shown here is derived from an EMBL/GenBank/DDBJ whole genome shotgun (WGS) entry which is preliminary data.</text>
</comment>
<evidence type="ECO:0000313" key="2">
    <source>
        <dbReference type="EMBL" id="MEQ2170052.1"/>
    </source>
</evidence>
<evidence type="ECO:0000256" key="1">
    <source>
        <dbReference type="SAM" id="MobiDB-lite"/>
    </source>
</evidence>
<sequence>MSDSRIVSTAGLPVMTGRRASPDGAFGSALETDQSQHRHTGCFPLQQMEGLQRRWGFLLMERWGQGCDAEGCQSYQSATPRPQQQGAAEFVTNQRDSPGVSRREQSSSWLWEETLLLKEAETNRTC</sequence>
<gene>
    <name evidence="2" type="ORF">GOODEAATRI_031337</name>
</gene>
<feature type="region of interest" description="Disordered" evidence="1">
    <location>
        <begin position="71"/>
        <end position="107"/>
    </location>
</feature>
<name>A0ABV0NIJ0_9TELE</name>
<reference evidence="2 3" key="1">
    <citation type="submission" date="2021-06" db="EMBL/GenBank/DDBJ databases">
        <authorList>
            <person name="Palmer J.M."/>
        </authorList>
    </citation>
    <scope>NUCLEOTIDE SEQUENCE [LARGE SCALE GENOMIC DNA]</scope>
    <source>
        <strain evidence="2 3">GA_2019</strain>
        <tissue evidence="2">Muscle</tissue>
    </source>
</reference>
<feature type="compositionally biased region" description="Polar residues" evidence="1">
    <location>
        <begin position="73"/>
        <end position="96"/>
    </location>
</feature>
<proteinExistence type="predicted"/>
<evidence type="ECO:0000313" key="3">
    <source>
        <dbReference type="Proteomes" id="UP001476798"/>
    </source>
</evidence>
<dbReference type="EMBL" id="JAHRIO010035271">
    <property type="protein sequence ID" value="MEQ2170052.1"/>
    <property type="molecule type" value="Genomic_DNA"/>
</dbReference>
<accession>A0ABV0NIJ0</accession>
<dbReference type="Proteomes" id="UP001476798">
    <property type="component" value="Unassembled WGS sequence"/>
</dbReference>
<keyword evidence="3" id="KW-1185">Reference proteome</keyword>
<feature type="region of interest" description="Disordered" evidence="1">
    <location>
        <begin position="1"/>
        <end position="33"/>
    </location>
</feature>